<organism evidence="2 3">
    <name type="scientific">Gordonia tangerina</name>
    <dbReference type="NCBI Taxonomy" id="2911060"/>
    <lineage>
        <taxon>Bacteria</taxon>
        <taxon>Bacillati</taxon>
        <taxon>Actinomycetota</taxon>
        <taxon>Actinomycetes</taxon>
        <taxon>Mycobacteriales</taxon>
        <taxon>Gordoniaceae</taxon>
        <taxon>Gordonia</taxon>
    </lineage>
</organism>
<keyword evidence="1" id="KW-0472">Membrane</keyword>
<gene>
    <name evidence="2" type="ORF">L1892_16345</name>
</gene>
<proteinExistence type="predicted"/>
<dbReference type="RefSeq" id="WP_235724674.1">
    <property type="nucleotide sequence ID" value="NZ_JAKGCU010000016.1"/>
</dbReference>
<feature type="transmembrane region" description="Helical" evidence="1">
    <location>
        <begin position="6"/>
        <end position="26"/>
    </location>
</feature>
<evidence type="ECO:0000256" key="1">
    <source>
        <dbReference type="SAM" id="Phobius"/>
    </source>
</evidence>
<name>A0ABS9DQ64_9ACTN</name>
<evidence type="ECO:0000313" key="3">
    <source>
        <dbReference type="Proteomes" id="UP001108089"/>
    </source>
</evidence>
<dbReference type="EMBL" id="JAKGCU010000016">
    <property type="protein sequence ID" value="MCF3939948.1"/>
    <property type="molecule type" value="Genomic_DNA"/>
</dbReference>
<keyword evidence="3" id="KW-1185">Reference proteome</keyword>
<evidence type="ECO:0000313" key="2">
    <source>
        <dbReference type="EMBL" id="MCF3939948.1"/>
    </source>
</evidence>
<comment type="caution">
    <text evidence="2">The sequence shown here is derived from an EMBL/GenBank/DDBJ whole genome shotgun (WGS) entry which is preliminary data.</text>
</comment>
<keyword evidence="1" id="KW-0812">Transmembrane</keyword>
<feature type="transmembrane region" description="Helical" evidence="1">
    <location>
        <begin position="38"/>
        <end position="61"/>
    </location>
</feature>
<reference evidence="2" key="1">
    <citation type="submission" date="2022-01" db="EMBL/GenBank/DDBJ databases">
        <title>Gordonia xiamenensis sp. nov., isolated from surface seawater in Xiamen.</title>
        <authorList>
            <person name="He Y.F."/>
        </authorList>
    </citation>
    <scope>NUCLEOTIDE SEQUENCE</scope>
    <source>
        <strain evidence="2">GW1C4-4</strain>
    </source>
</reference>
<protein>
    <recommendedName>
        <fullName evidence="4">Holin</fullName>
    </recommendedName>
</protein>
<keyword evidence="1" id="KW-1133">Transmembrane helix</keyword>
<accession>A0ABS9DQ64</accession>
<evidence type="ECO:0008006" key="4">
    <source>
        <dbReference type="Google" id="ProtNLM"/>
    </source>
</evidence>
<dbReference type="Proteomes" id="UP001108089">
    <property type="component" value="Unassembled WGS sequence"/>
</dbReference>
<sequence>MNLQVLFNGLGVVSAIAAFIGLLVGVPVSVDEPARVTWAALIGTLLAAILAVVVFALGAGVTA</sequence>